<evidence type="ECO:0000313" key="4">
    <source>
        <dbReference type="Proteomes" id="UP000615593"/>
    </source>
</evidence>
<dbReference type="PANTHER" id="PTHR34477:SF1">
    <property type="entry name" value="UPF0213 PROTEIN YHBQ"/>
    <property type="match status" value="1"/>
</dbReference>
<protein>
    <submittedName>
        <fullName evidence="3">UPF0213 protein</fullName>
    </submittedName>
</protein>
<proteinExistence type="inferred from homology"/>
<dbReference type="CDD" id="cd10456">
    <property type="entry name" value="GIY-YIG_UPF0213"/>
    <property type="match status" value="1"/>
</dbReference>
<dbReference type="RefSeq" id="WP_027885765.1">
    <property type="nucleotide sequence ID" value="NZ_BMWY01000001.1"/>
</dbReference>
<dbReference type="Pfam" id="PF01541">
    <property type="entry name" value="GIY-YIG"/>
    <property type="match status" value="1"/>
</dbReference>
<dbReference type="GeneID" id="94367638"/>
<sequence length="97" mass="11564">MKVYYAYILKCSDNTYYTGITSNLEQRLFEHQSGIYKSSYTFSRRPVELKYYTEFSNSGMAIDFEKKIKKWSKVKKEALINSEYDKLPNLAKKKFNN</sequence>
<name>A0ABQ3BIB4_9FLAO</name>
<dbReference type="InterPro" id="IPR050190">
    <property type="entry name" value="UPF0213_domain"/>
</dbReference>
<evidence type="ECO:0000259" key="2">
    <source>
        <dbReference type="PROSITE" id="PS50164"/>
    </source>
</evidence>
<dbReference type="Gene3D" id="3.40.1440.10">
    <property type="entry name" value="GIY-YIG endonuclease"/>
    <property type="match status" value="1"/>
</dbReference>
<feature type="domain" description="GIY-YIG" evidence="2">
    <location>
        <begin position="2"/>
        <end position="78"/>
    </location>
</feature>
<accession>A0ABQ3BIB4</accession>
<dbReference type="InterPro" id="IPR000305">
    <property type="entry name" value="GIY-YIG_endonuc"/>
</dbReference>
<organism evidence="3 4">
    <name type="scientific">Mesonia mobilis</name>
    <dbReference type="NCBI Taxonomy" id="369791"/>
    <lineage>
        <taxon>Bacteria</taxon>
        <taxon>Pseudomonadati</taxon>
        <taxon>Bacteroidota</taxon>
        <taxon>Flavobacteriia</taxon>
        <taxon>Flavobacteriales</taxon>
        <taxon>Flavobacteriaceae</taxon>
        <taxon>Mesonia</taxon>
    </lineage>
</organism>
<evidence type="ECO:0000313" key="3">
    <source>
        <dbReference type="EMBL" id="GGZ43117.1"/>
    </source>
</evidence>
<keyword evidence="4" id="KW-1185">Reference proteome</keyword>
<evidence type="ECO:0000256" key="1">
    <source>
        <dbReference type="ARBA" id="ARBA00007435"/>
    </source>
</evidence>
<dbReference type="PROSITE" id="PS50164">
    <property type="entry name" value="GIY_YIG"/>
    <property type="match status" value="1"/>
</dbReference>
<reference evidence="4" key="1">
    <citation type="journal article" date="2019" name="Int. J. Syst. Evol. Microbiol.">
        <title>The Global Catalogue of Microorganisms (GCM) 10K type strain sequencing project: providing services to taxonomists for standard genome sequencing and annotation.</title>
        <authorList>
            <consortium name="The Broad Institute Genomics Platform"/>
            <consortium name="The Broad Institute Genome Sequencing Center for Infectious Disease"/>
            <person name="Wu L."/>
            <person name="Ma J."/>
        </authorList>
    </citation>
    <scope>NUCLEOTIDE SEQUENCE [LARGE SCALE GENOMIC DNA]</scope>
    <source>
        <strain evidence="4">KCTC 12708</strain>
    </source>
</reference>
<dbReference type="SUPFAM" id="SSF82771">
    <property type="entry name" value="GIY-YIG endonuclease"/>
    <property type="match status" value="1"/>
</dbReference>
<dbReference type="PANTHER" id="PTHR34477">
    <property type="entry name" value="UPF0213 PROTEIN YHBQ"/>
    <property type="match status" value="1"/>
</dbReference>
<gene>
    <name evidence="3" type="ORF">GCM10008088_00010</name>
</gene>
<comment type="similarity">
    <text evidence="1">Belongs to the UPF0213 family.</text>
</comment>
<dbReference type="EMBL" id="BMWY01000001">
    <property type="protein sequence ID" value="GGZ43117.1"/>
    <property type="molecule type" value="Genomic_DNA"/>
</dbReference>
<dbReference type="Proteomes" id="UP000615593">
    <property type="component" value="Unassembled WGS sequence"/>
</dbReference>
<comment type="caution">
    <text evidence="3">The sequence shown here is derived from an EMBL/GenBank/DDBJ whole genome shotgun (WGS) entry which is preliminary data.</text>
</comment>
<dbReference type="InterPro" id="IPR035901">
    <property type="entry name" value="GIY-YIG_endonuc_sf"/>
</dbReference>